<dbReference type="Proteomes" id="UP000026961">
    <property type="component" value="Chromosome 3"/>
</dbReference>
<proteinExistence type="predicted"/>
<dbReference type="HOGENOM" id="CLU_2214050_0_0_1"/>
<dbReference type="EnsemblPlants" id="OGLUM03G22990.1">
    <property type="protein sequence ID" value="OGLUM03G22990.1"/>
    <property type="gene ID" value="OGLUM03G22990"/>
</dbReference>
<sequence>MAAVVRWLGGVGKWVCEHQGSVAVGLEAAGNGGTTCVHRVVEAAQEKRTGGKGSRSHQRAPVAILQGKGKEGGLLVSLGPRARRRRAPRLEKVVSDGDVFEELKSAA</sequence>
<accession>A0A0D9Z972</accession>
<organism evidence="1">
    <name type="scientific">Oryza glumipatula</name>
    <dbReference type="NCBI Taxonomy" id="40148"/>
    <lineage>
        <taxon>Eukaryota</taxon>
        <taxon>Viridiplantae</taxon>
        <taxon>Streptophyta</taxon>
        <taxon>Embryophyta</taxon>
        <taxon>Tracheophyta</taxon>
        <taxon>Spermatophyta</taxon>
        <taxon>Magnoliopsida</taxon>
        <taxon>Liliopsida</taxon>
        <taxon>Poales</taxon>
        <taxon>Poaceae</taxon>
        <taxon>BOP clade</taxon>
        <taxon>Oryzoideae</taxon>
        <taxon>Oryzeae</taxon>
        <taxon>Oryzinae</taxon>
        <taxon>Oryza</taxon>
    </lineage>
</organism>
<reference evidence="1" key="2">
    <citation type="submission" date="2018-05" db="EMBL/GenBank/DDBJ databases">
        <title>OgluRS3 (Oryza glumaepatula Reference Sequence Version 3).</title>
        <authorList>
            <person name="Zhang J."/>
            <person name="Kudrna D."/>
            <person name="Lee S."/>
            <person name="Talag J."/>
            <person name="Welchert J."/>
            <person name="Wing R.A."/>
        </authorList>
    </citation>
    <scope>NUCLEOTIDE SEQUENCE [LARGE SCALE GENOMIC DNA]</scope>
</reference>
<dbReference type="Gramene" id="OGLUM03G22990.1">
    <property type="protein sequence ID" value="OGLUM03G22990.1"/>
    <property type="gene ID" value="OGLUM03G22990"/>
</dbReference>
<dbReference type="AlphaFoldDB" id="A0A0D9Z972"/>
<name>A0A0D9Z972_9ORYZ</name>
<reference evidence="1" key="1">
    <citation type="submission" date="2015-04" db="UniProtKB">
        <authorList>
            <consortium name="EnsemblPlants"/>
        </authorList>
    </citation>
    <scope>IDENTIFICATION</scope>
</reference>
<keyword evidence="2" id="KW-1185">Reference proteome</keyword>
<evidence type="ECO:0000313" key="1">
    <source>
        <dbReference type="EnsemblPlants" id="OGLUM03G22990.1"/>
    </source>
</evidence>
<evidence type="ECO:0000313" key="2">
    <source>
        <dbReference type="Proteomes" id="UP000026961"/>
    </source>
</evidence>
<protein>
    <submittedName>
        <fullName evidence="1">Uncharacterized protein</fullName>
    </submittedName>
</protein>